<protein>
    <submittedName>
        <fullName evidence="4">NAD(P)H-quinone oxidoreductase</fullName>
    </submittedName>
</protein>
<evidence type="ECO:0000256" key="1">
    <source>
        <dbReference type="ARBA" id="ARBA00022857"/>
    </source>
</evidence>
<dbReference type="SUPFAM" id="SSF50129">
    <property type="entry name" value="GroES-like"/>
    <property type="match status" value="1"/>
</dbReference>
<evidence type="ECO:0000313" key="4">
    <source>
        <dbReference type="EMBL" id="MBG9390501.1"/>
    </source>
</evidence>
<dbReference type="InterPro" id="IPR036291">
    <property type="entry name" value="NAD(P)-bd_dom_sf"/>
</dbReference>
<dbReference type="Gene3D" id="3.40.50.720">
    <property type="entry name" value="NAD(P)-binding Rossmann-like Domain"/>
    <property type="match status" value="1"/>
</dbReference>
<sequence length="328" mass="34936">MLVIDIPRTGGPEVLTPADRPIPEPGPGEVLIRVVAAGVNRPDLMQRAGVYPMPPGAPTVPGLEVAGEVAALGPGVERWRKGDTLCALLIGGGYAEYVVAPQGQCMPIPQGLDMAEAAALPEGAFTAWSALLEHGRLQSGERLLVHGGTSGVGSLAMQWARRLGAQVFATAGSAEKCAASLELGAHVAINYREQAFESVIEERTAGHGVDVILDMVGAPYFARNLAVIARDGRMVYIAHPLGRELTVDIGVVMMKRAYITGTTLRHRTLDQKAVIARELERVLWPLIEEGAIRPRVHRTFALRDAAQAHIHLDSNDNIGKTVLTVADA</sequence>
<feature type="domain" description="Enoyl reductase (ER)" evidence="3">
    <location>
        <begin position="10"/>
        <end position="323"/>
    </location>
</feature>
<dbReference type="PANTHER" id="PTHR48106">
    <property type="entry name" value="QUINONE OXIDOREDUCTASE PIG3-RELATED"/>
    <property type="match status" value="1"/>
</dbReference>
<dbReference type="InterPro" id="IPR014189">
    <property type="entry name" value="Quinone_OxRdtase_PIG3"/>
</dbReference>
<dbReference type="Gene3D" id="3.90.180.10">
    <property type="entry name" value="Medium-chain alcohol dehydrogenases, catalytic domain"/>
    <property type="match status" value="1"/>
</dbReference>
<comment type="caution">
    <text evidence="4">The sequence shown here is derived from an EMBL/GenBank/DDBJ whole genome shotgun (WGS) entry which is preliminary data.</text>
</comment>
<evidence type="ECO:0000259" key="3">
    <source>
        <dbReference type="SMART" id="SM00829"/>
    </source>
</evidence>
<dbReference type="PANTHER" id="PTHR48106:SF8">
    <property type="entry name" value="OS02G0805600 PROTEIN"/>
    <property type="match status" value="1"/>
</dbReference>
<evidence type="ECO:0000313" key="5">
    <source>
        <dbReference type="Proteomes" id="UP000651050"/>
    </source>
</evidence>
<dbReference type="InterPro" id="IPR020843">
    <property type="entry name" value="ER"/>
</dbReference>
<dbReference type="AlphaFoldDB" id="A0A931H864"/>
<evidence type="ECO:0000256" key="2">
    <source>
        <dbReference type="ARBA" id="ARBA00023002"/>
    </source>
</evidence>
<dbReference type="NCBIfam" id="TIGR02824">
    <property type="entry name" value="quinone_pig3"/>
    <property type="match status" value="1"/>
</dbReference>
<name>A0A931H864_9BURK</name>
<organism evidence="4 5">
    <name type="scientific">Caenimonas aquaedulcis</name>
    <dbReference type="NCBI Taxonomy" id="2793270"/>
    <lineage>
        <taxon>Bacteria</taxon>
        <taxon>Pseudomonadati</taxon>
        <taxon>Pseudomonadota</taxon>
        <taxon>Betaproteobacteria</taxon>
        <taxon>Burkholderiales</taxon>
        <taxon>Comamonadaceae</taxon>
        <taxon>Caenimonas</taxon>
    </lineage>
</organism>
<accession>A0A931H864</accession>
<dbReference type="Pfam" id="PF08240">
    <property type="entry name" value="ADH_N"/>
    <property type="match status" value="1"/>
</dbReference>
<dbReference type="Pfam" id="PF00107">
    <property type="entry name" value="ADH_zinc_N"/>
    <property type="match status" value="1"/>
</dbReference>
<keyword evidence="2" id="KW-0560">Oxidoreductase</keyword>
<dbReference type="CDD" id="cd05276">
    <property type="entry name" value="p53_inducible_oxidoreductase"/>
    <property type="match status" value="1"/>
</dbReference>
<dbReference type="Proteomes" id="UP000651050">
    <property type="component" value="Unassembled WGS sequence"/>
</dbReference>
<proteinExistence type="predicted"/>
<dbReference type="EMBL" id="JADWYS010000001">
    <property type="protein sequence ID" value="MBG9390501.1"/>
    <property type="molecule type" value="Genomic_DNA"/>
</dbReference>
<dbReference type="InterPro" id="IPR011032">
    <property type="entry name" value="GroES-like_sf"/>
</dbReference>
<dbReference type="GO" id="GO:0070402">
    <property type="term" value="F:NADPH binding"/>
    <property type="evidence" value="ECO:0007669"/>
    <property type="project" value="TreeGrafter"/>
</dbReference>
<dbReference type="InterPro" id="IPR013154">
    <property type="entry name" value="ADH-like_N"/>
</dbReference>
<gene>
    <name evidence="4" type="ORF">I5803_20895</name>
</gene>
<dbReference type="SMART" id="SM00829">
    <property type="entry name" value="PKS_ER"/>
    <property type="match status" value="1"/>
</dbReference>
<dbReference type="InterPro" id="IPR013149">
    <property type="entry name" value="ADH-like_C"/>
</dbReference>
<dbReference type="RefSeq" id="WP_196988236.1">
    <property type="nucleotide sequence ID" value="NZ_JADWYS010000001.1"/>
</dbReference>
<keyword evidence="1" id="KW-0521">NADP</keyword>
<dbReference type="GO" id="GO:0016651">
    <property type="term" value="F:oxidoreductase activity, acting on NAD(P)H"/>
    <property type="evidence" value="ECO:0007669"/>
    <property type="project" value="TreeGrafter"/>
</dbReference>
<dbReference type="SUPFAM" id="SSF51735">
    <property type="entry name" value="NAD(P)-binding Rossmann-fold domains"/>
    <property type="match status" value="1"/>
</dbReference>
<keyword evidence="5" id="KW-1185">Reference proteome</keyword>
<reference evidence="4" key="1">
    <citation type="submission" date="2020-11" db="EMBL/GenBank/DDBJ databases">
        <title>Bacterial whole genome sequence for Caenimonas sp. DR4.4.</title>
        <authorList>
            <person name="Le V."/>
            <person name="Ko S.-R."/>
            <person name="Ahn C.-Y."/>
            <person name="Oh H.-M."/>
        </authorList>
    </citation>
    <scope>NUCLEOTIDE SEQUENCE</scope>
    <source>
        <strain evidence="4">DR4.4</strain>
    </source>
</reference>